<dbReference type="Pfam" id="PF01351">
    <property type="entry name" value="RNase_HII"/>
    <property type="match status" value="1"/>
</dbReference>
<evidence type="ECO:0000256" key="4">
    <source>
        <dbReference type="ARBA" id="ARBA00004496"/>
    </source>
</evidence>
<proteinExistence type="inferred from homology"/>
<protein>
    <recommendedName>
        <fullName evidence="7 14">Ribonuclease HII</fullName>
        <shortName evidence="14">RNase HII</shortName>
        <ecNumber evidence="6 14">3.1.26.4</ecNumber>
    </recommendedName>
</protein>
<feature type="binding site" evidence="14 15">
    <location>
        <position position="131"/>
    </location>
    <ligand>
        <name>a divalent metal cation</name>
        <dbReference type="ChEBI" id="CHEBI:60240"/>
    </ligand>
</feature>
<keyword evidence="9 14" id="KW-0540">Nuclease</keyword>
<dbReference type="PANTHER" id="PTHR10954:SF18">
    <property type="entry name" value="RIBONUCLEASE HII"/>
    <property type="match status" value="1"/>
</dbReference>
<feature type="binding site" evidence="14 15">
    <location>
        <position position="40"/>
    </location>
    <ligand>
        <name>a divalent metal cation</name>
        <dbReference type="ChEBI" id="CHEBI:60240"/>
    </ligand>
</feature>
<sequence length="220" mass="22799">MATRVADSPLLFEPVPAMPDDALECALVDDGCLCVAGVDEAGRGPLAGPVVAAAVVLDRAVPIAGLNDSKALTAGRREALFDAIMGAGRAVGIASCCAGTIDRSDIRKATLTAMRACLDALATEADGALFDGRDVPDGIVGHVRTRSVIKGDARSVSIAAASIVAKVTRDRMLARLCQAHPDYGLSAHKGYGSEEHRAAIVRAGGIMRVHRFTFRPLARG</sequence>
<comment type="similarity">
    <text evidence="5 14 16">Belongs to the RNase HII family.</text>
</comment>
<dbReference type="GO" id="GO:0032299">
    <property type="term" value="C:ribonuclease H2 complex"/>
    <property type="evidence" value="ECO:0007669"/>
    <property type="project" value="TreeGrafter"/>
</dbReference>
<evidence type="ECO:0000256" key="7">
    <source>
        <dbReference type="ARBA" id="ARBA00019179"/>
    </source>
</evidence>
<evidence type="ECO:0000256" key="2">
    <source>
        <dbReference type="ARBA" id="ARBA00001946"/>
    </source>
</evidence>
<evidence type="ECO:0000256" key="13">
    <source>
        <dbReference type="ARBA" id="ARBA00023211"/>
    </source>
</evidence>
<organism evidence="18 19">
    <name type="scientific">Roseitalea porphyridii</name>
    <dbReference type="NCBI Taxonomy" id="1852022"/>
    <lineage>
        <taxon>Bacteria</taxon>
        <taxon>Pseudomonadati</taxon>
        <taxon>Pseudomonadota</taxon>
        <taxon>Alphaproteobacteria</taxon>
        <taxon>Hyphomicrobiales</taxon>
        <taxon>Ahrensiaceae</taxon>
        <taxon>Roseitalea</taxon>
    </lineage>
</organism>
<gene>
    <name evidence="14" type="primary">rnhB</name>
    <name evidence="18" type="ORF">E0E05_04565</name>
</gene>
<feature type="binding site" evidence="14 15">
    <location>
        <position position="39"/>
    </location>
    <ligand>
        <name>a divalent metal cation</name>
        <dbReference type="ChEBI" id="CHEBI:60240"/>
    </ligand>
</feature>
<evidence type="ECO:0000256" key="3">
    <source>
        <dbReference type="ARBA" id="ARBA00004065"/>
    </source>
</evidence>
<reference evidence="18 19" key="1">
    <citation type="journal article" date="2017" name="Int. J. Syst. Evol. Microbiol.">
        <title>Roseitalea porphyridii gen. nov., sp. nov., isolated from a red alga, and reclassification of Hoeflea suaedae Chung et al. 2013 as Pseudohoeflea suaedae gen. nov., comb. nov.</title>
        <authorList>
            <person name="Hyeon J.W."/>
            <person name="Jeong S.E."/>
            <person name="Baek K."/>
            <person name="Jeon C.O."/>
        </authorList>
    </citation>
    <scope>NUCLEOTIDE SEQUENCE [LARGE SCALE GENOMIC DNA]</scope>
    <source>
        <strain evidence="18 19">MA7-20</strain>
    </source>
</reference>
<evidence type="ECO:0000256" key="6">
    <source>
        <dbReference type="ARBA" id="ARBA00012180"/>
    </source>
</evidence>
<keyword evidence="10 14" id="KW-0479">Metal-binding</keyword>
<evidence type="ECO:0000256" key="9">
    <source>
        <dbReference type="ARBA" id="ARBA00022722"/>
    </source>
</evidence>
<name>A0A4P6UYU5_9HYPH</name>
<dbReference type="InterPro" id="IPR036397">
    <property type="entry name" value="RNaseH_sf"/>
</dbReference>
<dbReference type="GO" id="GO:0043137">
    <property type="term" value="P:DNA replication, removal of RNA primer"/>
    <property type="evidence" value="ECO:0007669"/>
    <property type="project" value="TreeGrafter"/>
</dbReference>
<dbReference type="PROSITE" id="PS51975">
    <property type="entry name" value="RNASE_H_2"/>
    <property type="match status" value="1"/>
</dbReference>
<evidence type="ECO:0000256" key="11">
    <source>
        <dbReference type="ARBA" id="ARBA00022759"/>
    </source>
</evidence>
<feature type="domain" description="RNase H type-2" evidence="17">
    <location>
        <begin position="33"/>
        <end position="220"/>
    </location>
</feature>
<keyword evidence="11 14" id="KW-0255">Endonuclease</keyword>
<dbReference type="PANTHER" id="PTHR10954">
    <property type="entry name" value="RIBONUCLEASE H2 SUBUNIT A"/>
    <property type="match status" value="1"/>
</dbReference>
<dbReference type="Proteomes" id="UP000293719">
    <property type="component" value="Chromosome"/>
</dbReference>
<dbReference type="OrthoDB" id="9803420at2"/>
<keyword evidence="8 14" id="KW-0963">Cytoplasm</keyword>
<dbReference type="Gene3D" id="3.30.420.10">
    <property type="entry name" value="Ribonuclease H-like superfamily/Ribonuclease H"/>
    <property type="match status" value="1"/>
</dbReference>
<dbReference type="GeneID" id="90766561"/>
<comment type="function">
    <text evidence="3 14 16">Endonuclease that specifically degrades the RNA of RNA-DNA hybrids.</text>
</comment>
<evidence type="ECO:0000313" key="19">
    <source>
        <dbReference type="Proteomes" id="UP000293719"/>
    </source>
</evidence>
<evidence type="ECO:0000256" key="12">
    <source>
        <dbReference type="ARBA" id="ARBA00022801"/>
    </source>
</evidence>
<keyword evidence="12 14" id="KW-0378">Hydrolase</keyword>
<dbReference type="GO" id="GO:0004523">
    <property type="term" value="F:RNA-DNA hybrid ribonuclease activity"/>
    <property type="evidence" value="ECO:0007669"/>
    <property type="project" value="UniProtKB-UniRule"/>
</dbReference>
<dbReference type="RefSeq" id="WP_131615643.1">
    <property type="nucleotide sequence ID" value="NZ_CP036532.1"/>
</dbReference>
<keyword evidence="19" id="KW-1185">Reference proteome</keyword>
<dbReference type="NCBIfam" id="NF000595">
    <property type="entry name" value="PRK00015.1-3"/>
    <property type="match status" value="1"/>
</dbReference>
<dbReference type="SUPFAM" id="SSF53098">
    <property type="entry name" value="Ribonuclease H-like"/>
    <property type="match status" value="1"/>
</dbReference>
<dbReference type="GO" id="GO:0005737">
    <property type="term" value="C:cytoplasm"/>
    <property type="evidence" value="ECO:0007669"/>
    <property type="project" value="UniProtKB-SubCell"/>
</dbReference>
<evidence type="ECO:0000256" key="14">
    <source>
        <dbReference type="HAMAP-Rule" id="MF_00052"/>
    </source>
</evidence>
<evidence type="ECO:0000256" key="1">
    <source>
        <dbReference type="ARBA" id="ARBA00000077"/>
    </source>
</evidence>
<dbReference type="KEGG" id="rpod:E0E05_04565"/>
<dbReference type="AlphaFoldDB" id="A0A4P6UYU5"/>
<dbReference type="GO" id="GO:0030145">
    <property type="term" value="F:manganese ion binding"/>
    <property type="evidence" value="ECO:0007669"/>
    <property type="project" value="UniProtKB-UniRule"/>
</dbReference>
<comment type="cofactor">
    <cofactor evidence="14 15">
        <name>Mn(2+)</name>
        <dbReference type="ChEBI" id="CHEBI:29035"/>
    </cofactor>
    <cofactor evidence="14 15">
        <name>Mg(2+)</name>
        <dbReference type="ChEBI" id="CHEBI:18420"/>
    </cofactor>
    <text evidence="14 15">Manganese or magnesium. Binds 1 divalent metal ion per monomer in the absence of substrate. May bind a second metal ion after substrate binding.</text>
</comment>
<dbReference type="InterPro" id="IPR024567">
    <property type="entry name" value="RNase_HII/HIII_dom"/>
</dbReference>
<comment type="catalytic activity">
    <reaction evidence="1 14 15 16">
        <text>Endonucleolytic cleavage to 5'-phosphomonoester.</text>
        <dbReference type="EC" id="3.1.26.4"/>
    </reaction>
</comment>
<dbReference type="HAMAP" id="MF_00052_B">
    <property type="entry name" value="RNase_HII_B"/>
    <property type="match status" value="1"/>
</dbReference>
<dbReference type="EMBL" id="CP036532">
    <property type="protein sequence ID" value="QBK29935.1"/>
    <property type="molecule type" value="Genomic_DNA"/>
</dbReference>
<evidence type="ECO:0000313" key="18">
    <source>
        <dbReference type="EMBL" id="QBK29935.1"/>
    </source>
</evidence>
<keyword evidence="13 14" id="KW-0464">Manganese</keyword>
<evidence type="ECO:0000256" key="5">
    <source>
        <dbReference type="ARBA" id="ARBA00007383"/>
    </source>
</evidence>
<dbReference type="InterPro" id="IPR001352">
    <property type="entry name" value="RNase_HII/HIII"/>
</dbReference>
<evidence type="ECO:0000256" key="8">
    <source>
        <dbReference type="ARBA" id="ARBA00022490"/>
    </source>
</evidence>
<evidence type="ECO:0000256" key="16">
    <source>
        <dbReference type="RuleBase" id="RU003515"/>
    </source>
</evidence>
<dbReference type="GO" id="GO:0003723">
    <property type="term" value="F:RNA binding"/>
    <property type="evidence" value="ECO:0007669"/>
    <property type="project" value="UniProtKB-UniRule"/>
</dbReference>
<dbReference type="InterPro" id="IPR022898">
    <property type="entry name" value="RNase_HII"/>
</dbReference>
<evidence type="ECO:0000259" key="17">
    <source>
        <dbReference type="PROSITE" id="PS51975"/>
    </source>
</evidence>
<evidence type="ECO:0000256" key="10">
    <source>
        <dbReference type="ARBA" id="ARBA00022723"/>
    </source>
</evidence>
<accession>A0A4P6UYU5</accession>
<evidence type="ECO:0000256" key="15">
    <source>
        <dbReference type="PROSITE-ProRule" id="PRU01319"/>
    </source>
</evidence>
<dbReference type="CDD" id="cd07182">
    <property type="entry name" value="RNase_HII_bacteria_HII_like"/>
    <property type="match status" value="1"/>
</dbReference>
<dbReference type="EC" id="3.1.26.4" evidence="6 14"/>
<comment type="subcellular location">
    <subcellularLocation>
        <location evidence="4 14">Cytoplasm</location>
    </subcellularLocation>
</comment>
<comment type="cofactor">
    <cofactor evidence="2">
        <name>Mg(2+)</name>
        <dbReference type="ChEBI" id="CHEBI:18420"/>
    </cofactor>
</comment>
<dbReference type="InterPro" id="IPR012337">
    <property type="entry name" value="RNaseH-like_sf"/>
</dbReference>
<dbReference type="GO" id="GO:0006298">
    <property type="term" value="P:mismatch repair"/>
    <property type="evidence" value="ECO:0007669"/>
    <property type="project" value="TreeGrafter"/>
</dbReference>